<feature type="non-terminal residue" evidence="1">
    <location>
        <position position="259"/>
    </location>
</feature>
<protein>
    <submittedName>
        <fullName evidence="1">Uncharacterized protein</fullName>
    </submittedName>
</protein>
<dbReference type="Pfam" id="PF11748">
    <property type="entry name" value="DUF3306"/>
    <property type="match status" value="1"/>
</dbReference>
<evidence type="ECO:0000313" key="1">
    <source>
        <dbReference type="EMBL" id="EER57593.1"/>
    </source>
</evidence>
<evidence type="ECO:0000313" key="2">
    <source>
        <dbReference type="Proteomes" id="UP000003856"/>
    </source>
</evidence>
<comment type="caution">
    <text evidence="1">The sequence shown here is derived from an EMBL/GenBank/DDBJ whole genome shotgun (WGS) entry which is preliminary data.</text>
</comment>
<name>C5TD54_ACIDE</name>
<dbReference type="Proteomes" id="UP000003856">
    <property type="component" value="Unassembled WGS sequence"/>
</dbReference>
<feature type="non-terminal residue" evidence="1">
    <location>
        <position position="1"/>
    </location>
</feature>
<dbReference type="EMBL" id="ACQT01000591">
    <property type="protein sequence ID" value="EER57593.1"/>
    <property type="molecule type" value="Genomic_DNA"/>
</dbReference>
<sequence>VEPPPPTLADAQALTTDSDFTPFVARSVAPEVRNAAMKKLFADPHFNVMDGLDIYVGDYSTPDPLPASMLRQMASAQFLGFFDDEKKEGGPGVKARPWPCRRGRLGMLLTQPSAKAWHSRGYARKFLARQHRPRARTSTSRPRPPAHTHMTTLICDCNQTMPLNAKALGEALREDLTLHSTLCRRDAGAFQRAIQSGEPVVVACTQEQRLFADLGQQTEGALSPIRFVNIRETGGWSRDAVKASPKIAALLAAAHLPEP</sequence>
<organism evidence="1 2">
    <name type="scientific">Acidovorax delafieldii 2AN</name>
    <dbReference type="NCBI Taxonomy" id="573060"/>
    <lineage>
        <taxon>Bacteria</taxon>
        <taxon>Pseudomonadati</taxon>
        <taxon>Pseudomonadota</taxon>
        <taxon>Betaproteobacteria</taxon>
        <taxon>Burkholderiales</taxon>
        <taxon>Comamonadaceae</taxon>
        <taxon>Acidovorax</taxon>
    </lineage>
</organism>
<proteinExistence type="predicted"/>
<dbReference type="AlphaFoldDB" id="C5TD54"/>
<dbReference type="InterPro" id="IPR021735">
    <property type="entry name" value="DUF3306"/>
</dbReference>
<keyword evidence="2" id="KW-1185">Reference proteome</keyword>
<gene>
    <name evidence="1" type="ORF">AcdelDRAFT_4835</name>
</gene>
<accession>C5TD54</accession>
<reference evidence="1 2" key="1">
    <citation type="submission" date="2009-05" db="EMBL/GenBank/DDBJ databases">
        <title>The draft genome of Acidovorax delafieldii 2AN.</title>
        <authorList>
            <consortium name="US DOE Joint Genome Institute (JGI-PGF)"/>
            <person name="Lucas S."/>
            <person name="Copeland A."/>
            <person name="Lapidus A."/>
            <person name="Glavina del Rio T."/>
            <person name="Tice H."/>
            <person name="Bruce D."/>
            <person name="Goodwin L."/>
            <person name="Pitluck S."/>
            <person name="Larimer F."/>
            <person name="Land M.L."/>
            <person name="Hauser L."/>
            <person name="Shelobolina E.S."/>
            <person name="Picardal F."/>
            <person name="Roden E."/>
            <person name="Emerson D."/>
        </authorList>
    </citation>
    <scope>NUCLEOTIDE SEQUENCE [LARGE SCALE GENOMIC DNA]</scope>
    <source>
        <strain evidence="1 2">2AN</strain>
    </source>
</reference>